<dbReference type="AlphaFoldDB" id="A0AB36FRK6"/>
<sequence>MKPLCSNKIQTATISAYFAAMTLIKKRRVLIKYMARMPCASAT</sequence>
<reference evidence="1 2" key="1">
    <citation type="submission" date="2016-09" db="EMBL/GenBank/DDBJ databases">
        <title>Draft Genome Sequence of four Alteromonas macleodii strains isolated from copper coupons and grown long-term at elevated copper levels.</title>
        <authorList>
            <person name="Cusick K."/>
            <person name="Dale J."/>
            <person name="Little B."/>
            <person name="Biffinger J."/>
        </authorList>
    </citation>
    <scope>NUCLEOTIDE SEQUENCE [LARGE SCALE GENOMIC DNA]</scope>
    <source>
        <strain evidence="1 2">KCP01</strain>
    </source>
</reference>
<name>A0AB36FRK6_ALTMA</name>
<protein>
    <submittedName>
        <fullName evidence="1">Uncharacterized protein</fullName>
    </submittedName>
</protein>
<keyword evidence="2" id="KW-1185">Reference proteome</keyword>
<dbReference type="Proteomes" id="UP000095392">
    <property type="component" value="Unassembled WGS sequence"/>
</dbReference>
<evidence type="ECO:0000313" key="2">
    <source>
        <dbReference type="Proteomes" id="UP000095392"/>
    </source>
</evidence>
<gene>
    <name evidence="1" type="ORF">BFV95_3609</name>
</gene>
<comment type="caution">
    <text evidence="1">The sequence shown here is derived from an EMBL/GenBank/DDBJ whole genome shotgun (WGS) entry which is preliminary data.</text>
</comment>
<dbReference type="EMBL" id="MIPY01000027">
    <property type="protein sequence ID" value="OES28134.1"/>
    <property type="molecule type" value="Genomic_DNA"/>
</dbReference>
<evidence type="ECO:0000313" key="1">
    <source>
        <dbReference type="EMBL" id="OES28134.1"/>
    </source>
</evidence>
<proteinExistence type="predicted"/>
<organism evidence="1 2">
    <name type="scientific">Alteromonas macleodii</name>
    <name type="common">Pseudoalteromonas macleodii</name>
    <dbReference type="NCBI Taxonomy" id="28108"/>
    <lineage>
        <taxon>Bacteria</taxon>
        <taxon>Pseudomonadati</taxon>
        <taxon>Pseudomonadota</taxon>
        <taxon>Gammaproteobacteria</taxon>
        <taxon>Alteromonadales</taxon>
        <taxon>Alteromonadaceae</taxon>
        <taxon>Alteromonas/Salinimonas group</taxon>
        <taxon>Alteromonas</taxon>
    </lineage>
</organism>
<accession>A0AB36FRK6</accession>